<protein>
    <submittedName>
        <fullName evidence="8">B12-binding domain-containing radical SAM protein</fullName>
    </submittedName>
</protein>
<dbReference type="InterPro" id="IPR007197">
    <property type="entry name" value="rSAM"/>
</dbReference>
<dbReference type="PANTHER" id="PTHR43409:SF3">
    <property type="entry name" value="HYPOTHETICAL METHYLTRANSFERASE"/>
    <property type="match status" value="1"/>
</dbReference>
<reference evidence="8 9" key="1">
    <citation type="journal article" date="2018" name="Environ. Microbiol.">
        <title>Ecological and genomic features of two widespread freshwater picocyanobacteria.</title>
        <authorList>
            <person name="Cabello-Yeves P.J."/>
            <person name="Picazo A."/>
            <person name="Camacho A."/>
            <person name="Callieri C."/>
            <person name="Rosselli R."/>
            <person name="Roda-Garcia J.J."/>
            <person name="Coutinho F.H."/>
            <person name="Rodriguez-Valera F."/>
        </authorList>
    </citation>
    <scope>NUCLEOTIDE SEQUENCE [LARGE SCALE GENOMIC DNA]</scope>
    <source>
        <strain evidence="8 9">Tous</strain>
    </source>
</reference>
<dbReference type="GO" id="GO:0051536">
    <property type="term" value="F:iron-sulfur cluster binding"/>
    <property type="evidence" value="ECO:0007669"/>
    <property type="project" value="UniProtKB-KW"/>
</dbReference>
<keyword evidence="3" id="KW-0479">Metal-binding</keyword>
<keyword evidence="4" id="KW-0408">Iron</keyword>
<dbReference type="Gene3D" id="3.40.50.280">
    <property type="entry name" value="Cobalamin-binding domain"/>
    <property type="match status" value="1"/>
</dbReference>
<dbReference type="SFLD" id="SFLDS00029">
    <property type="entry name" value="Radical_SAM"/>
    <property type="match status" value="1"/>
</dbReference>
<feature type="region of interest" description="Disordered" evidence="6">
    <location>
        <begin position="516"/>
        <end position="535"/>
    </location>
</feature>
<comment type="caution">
    <text evidence="8">The sequence shown here is derived from an EMBL/GenBank/DDBJ whole genome shotgun (WGS) entry which is preliminary data.</text>
</comment>
<dbReference type="AlphaFoldDB" id="A0A2P7MQQ8"/>
<sequence length="535" mass="60652">MRTLFVYPEFPKTFWSYEKILELIDRKVLLPPLGLVTVAALLPQSWEMKLVDRNVREVSEAEWDWAELVVISGMIVQKADMATQIGKAKQRGIPVAVGGPFASSTPDAPELDLADYKILDEGEITLPMFIEAIERGDSHGRFSSDGVKPDVTGTPIPRFDLLELDAYSEMSVQFSRGCPFQCEFCDIIVLYGRKPRTKNPEQLIAELQCLYDLGWRRSVFLVDDNFIGNKRNVKLLLPLLRQWQIEHGFPFSFATEASVDLAADDDLMQMMVECRFESVFLGIETPDEASLETAGKLQNTRSSLVDSVDKITSYGLRVMAGFIIGFDGEKEGAGGRIVEFVTRTGIPHAMMGMLQALPNTALWHRLEREGRLIEGKAAAKGVNQTNLLNFEPTRPIRDIANEYVDAFGALYEPNAFIDRVYSYFLKLPPQQWKKLVVPGSRPPKPTSWVDLRALGIVLWRQGLKRNTRVRFWKALYGMYRHNPKRFTGFISILAHNEHFLEYRAIVRREIEEQLATLPPDPPKATAEPSRELQPA</sequence>
<dbReference type="GO" id="GO:0005829">
    <property type="term" value="C:cytosol"/>
    <property type="evidence" value="ECO:0007669"/>
    <property type="project" value="TreeGrafter"/>
</dbReference>
<dbReference type="Pfam" id="PF04055">
    <property type="entry name" value="Radical_SAM"/>
    <property type="match status" value="1"/>
</dbReference>
<keyword evidence="2" id="KW-0949">S-adenosyl-L-methionine</keyword>
<dbReference type="EMBL" id="PXXO01000020">
    <property type="protein sequence ID" value="PSJ03560.1"/>
    <property type="molecule type" value="Genomic_DNA"/>
</dbReference>
<dbReference type="SFLD" id="SFLDG01082">
    <property type="entry name" value="B12-binding_domain_containing"/>
    <property type="match status" value="1"/>
</dbReference>
<dbReference type="InterPro" id="IPR051198">
    <property type="entry name" value="BchE-like"/>
</dbReference>
<evidence type="ECO:0000256" key="1">
    <source>
        <dbReference type="ARBA" id="ARBA00001966"/>
    </source>
</evidence>
<dbReference type="InterPro" id="IPR006158">
    <property type="entry name" value="Cobalamin-bd"/>
</dbReference>
<organism evidence="8 9">
    <name type="scientific">Cyanobium usitatum str. Tous</name>
    <dbReference type="NCBI Taxonomy" id="2116684"/>
    <lineage>
        <taxon>Bacteria</taxon>
        <taxon>Bacillati</taxon>
        <taxon>Cyanobacteriota</taxon>
        <taxon>Cyanophyceae</taxon>
        <taxon>Synechococcales</taxon>
        <taxon>Prochlorococcaceae</taxon>
        <taxon>Cyanobium</taxon>
    </lineage>
</organism>
<gene>
    <name evidence="8" type="ORF">C7K55_12670</name>
</gene>
<dbReference type="GO" id="GO:0031419">
    <property type="term" value="F:cobalamin binding"/>
    <property type="evidence" value="ECO:0007669"/>
    <property type="project" value="InterPro"/>
</dbReference>
<name>A0A2P7MQQ8_9CYAN</name>
<feature type="domain" description="Radical SAM core" evidence="7">
    <location>
        <begin position="164"/>
        <end position="391"/>
    </location>
</feature>
<dbReference type="PROSITE" id="PS51918">
    <property type="entry name" value="RADICAL_SAM"/>
    <property type="match status" value="1"/>
</dbReference>
<dbReference type="InterPro" id="IPR034530">
    <property type="entry name" value="HpnP-like"/>
</dbReference>
<accession>A0A2P7MQQ8</accession>
<dbReference type="SFLD" id="SFLDG01123">
    <property type="entry name" value="methyltransferase_(Class_B)"/>
    <property type="match status" value="1"/>
</dbReference>
<dbReference type="OrthoDB" id="9801424at2"/>
<proteinExistence type="predicted"/>
<keyword evidence="9" id="KW-1185">Reference proteome</keyword>
<dbReference type="InterPro" id="IPR006638">
    <property type="entry name" value="Elp3/MiaA/NifB-like_rSAM"/>
</dbReference>
<evidence type="ECO:0000313" key="8">
    <source>
        <dbReference type="EMBL" id="PSJ03560.1"/>
    </source>
</evidence>
<dbReference type="InterPro" id="IPR023404">
    <property type="entry name" value="rSAM_horseshoe"/>
</dbReference>
<evidence type="ECO:0000256" key="6">
    <source>
        <dbReference type="SAM" id="MobiDB-lite"/>
    </source>
</evidence>
<dbReference type="GO" id="GO:0046872">
    <property type="term" value="F:metal ion binding"/>
    <property type="evidence" value="ECO:0007669"/>
    <property type="project" value="UniProtKB-KW"/>
</dbReference>
<dbReference type="Pfam" id="PF02310">
    <property type="entry name" value="B12-binding"/>
    <property type="match status" value="1"/>
</dbReference>
<evidence type="ECO:0000256" key="2">
    <source>
        <dbReference type="ARBA" id="ARBA00022691"/>
    </source>
</evidence>
<dbReference type="InterPro" id="IPR058240">
    <property type="entry name" value="rSAM_sf"/>
</dbReference>
<evidence type="ECO:0000256" key="4">
    <source>
        <dbReference type="ARBA" id="ARBA00023004"/>
    </source>
</evidence>
<keyword evidence="5" id="KW-0411">Iron-sulfur</keyword>
<evidence type="ECO:0000256" key="3">
    <source>
        <dbReference type="ARBA" id="ARBA00022723"/>
    </source>
</evidence>
<dbReference type="InterPro" id="IPR025274">
    <property type="entry name" value="DUF4070"/>
</dbReference>
<evidence type="ECO:0000259" key="7">
    <source>
        <dbReference type="PROSITE" id="PS51918"/>
    </source>
</evidence>
<dbReference type="SMART" id="SM00729">
    <property type="entry name" value="Elp3"/>
    <property type="match status" value="1"/>
</dbReference>
<dbReference type="PANTHER" id="PTHR43409">
    <property type="entry name" value="ANAEROBIC MAGNESIUM-PROTOPORPHYRIN IX MONOMETHYL ESTER CYCLASE-RELATED"/>
    <property type="match status" value="1"/>
</dbReference>
<dbReference type="Proteomes" id="UP000243002">
    <property type="component" value="Unassembled WGS sequence"/>
</dbReference>
<dbReference type="RefSeq" id="WP_106633089.1">
    <property type="nucleotide sequence ID" value="NZ_PXXO01000020.1"/>
</dbReference>
<dbReference type="Pfam" id="PF13282">
    <property type="entry name" value="DUF4070"/>
    <property type="match status" value="1"/>
</dbReference>
<dbReference type="InterPro" id="IPR034466">
    <property type="entry name" value="Methyltransferase_Class_B"/>
</dbReference>
<dbReference type="Gene3D" id="3.80.30.20">
    <property type="entry name" value="tm_1862 like domain"/>
    <property type="match status" value="1"/>
</dbReference>
<dbReference type="GO" id="GO:0003824">
    <property type="term" value="F:catalytic activity"/>
    <property type="evidence" value="ECO:0007669"/>
    <property type="project" value="InterPro"/>
</dbReference>
<dbReference type="SFLD" id="SFLDF00303">
    <property type="entry name" value="hopanoid_C2-methyltransferase"/>
    <property type="match status" value="1"/>
</dbReference>
<comment type="cofactor">
    <cofactor evidence="1">
        <name>[4Fe-4S] cluster</name>
        <dbReference type="ChEBI" id="CHEBI:49883"/>
    </cofactor>
</comment>
<dbReference type="SUPFAM" id="SSF102114">
    <property type="entry name" value="Radical SAM enzymes"/>
    <property type="match status" value="1"/>
</dbReference>
<evidence type="ECO:0000256" key="5">
    <source>
        <dbReference type="ARBA" id="ARBA00023014"/>
    </source>
</evidence>
<evidence type="ECO:0000313" key="9">
    <source>
        <dbReference type="Proteomes" id="UP000243002"/>
    </source>
</evidence>